<dbReference type="EMBL" id="CP002355">
    <property type="protein sequence ID" value="ADR32753.1"/>
    <property type="molecule type" value="Genomic_DNA"/>
</dbReference>
<dbReference type="AlphaFoldDB" id="E4TWS2"/>
<dbReference type="OrthoDB" id="9845368at2"/>
<reference evidence="2 3" key="1">
    <citation type="journal article" date="2012" name="Stand. Genomic Sci.">
        <title>Complete genome sequence of the sulfur compounds oxidizing chemolithoautotroph Sulfuricurvum kujiense type strain (YK-1(T)).</title>
        <authorList>
            <person name="Han C."/>
            <person name="Kotsyurbenko O."/>
            <person name="Chertkov O."/>
            <person name="Held B."/>
            <person name="Lapidus A."/>
            <person name="Nolan M."/>
            <person name="Lucas S."/>
            <person name="Hammon N."/>
            <person name="Deshpande S."/>
            <person name="Cheng J.F."/>
            <person name="Tapia R."/>
            <person name="Goodwin L.A."/>
            <person name="Pitluck S."/>
            <person name="Liolios K."/>
            <person name="Pagani I."/>
            <person name="Ivanova N."/>
            <person name="Mavromatis K."/>
            <person name="Mikhailova N."/>
            <person name="Pati A."/>
            <person name="Chen A."/>
            <person name="Palaniappan K."/>
            <person name="Land M."/>
            <person name="Hauser L."/>
            <person name="Chang Y.J."/>
            <person name="Jeffries C.D."/>
            <person name="Brambilla E.M."/>
            <person name="Rohde M."/>
            <person name="Spring S."/>
            <person name="Sikorski J."/>
            <person name="Goker M."/>
            <person name="Woyke T."/>
            <person name="Bristow J."/>
            <person name="Eisen J.A."/>
            <person name="Markowitz V."/>
            <person name="Hugenholtz P."/>
            <person name="Kyrpides N.C."/>
            <person name="Klenk H.P."/>
            <person name="Detter J.C."/>
        </authorList>
    </citation>
    <scope>NUCLEOTIDE SEQUENCE [LARGE SCALE GENOMIC DNA]</scope>
    <source>
        <strain evidence="3">ATCC BAA-921 / DSM 16994 / JCM 11577 / YK-1</strain>
    </source>
</reference>
<name>E4TWS2_SULKY</name>
<evidence type="ECO:0000313" key="3">
    <source>
        <dbReference type="Proteomes" id="UP000008721"/>
    </source>
</evidence>
<dbReference type="HOGENOM" id="CLU_1213009_0_0_7"/>
<evidence type="ECO:0000256" key="1">
    <source>
        <dbReference type="SAM" id="SignalP"/>
    </source>
</evidence>
<dbReference type="Proteomes" id="UP000008721">
    <property type="component" value="Chromosome"/>
</dbReference>
<dbReference type="KEGG" id="sku:Sulku_0085"/>
<organism evidence="2 3">
    <name type="scientific">Sulfuricurvum kujiense (strain ATCC BAA-921 / DSM 16994 / JCM 11577 / YK-1)</name>
    <dbReference type="NCBI Taxonomy" id="709032"/>
    <lineage>
        <taxon>Bacteria</taxon>
        <taxon>Pseudomonadati</taxon>
        <taxon>Campylobacterota</taxon>
        <taxon>Epsilonproteobacteria</taxon>
        <taxon>Campylobacterales</taxon>
        <taxon>Sulfurimonadaceae</taxon>
        <taxon>Sulfuricurvum</taxon>
    </lineage>
</organism>
<sequence length="207" mass="22777">MKKLALIMMFSVTSVVLNAEEYTIQTISTLKESSITPAFEKKVEKTSLHATKKKEGECNIVTVGSYKSVKEAHVDLKKAKVIAKDAFIRPIARTTPKVCETHTATAKVPSKEKKGEKAVSSVQAITATKEEAIAAVHEAVTPSTVATADAHTGTIMPSQTTKEIQTPNNSPVFVYDRNLARKSDIQEAIEYYKRSPYYSFKPVLSLR</sequence>
<feature type="signal peptide" evidence="1">
    <location>
        <begin position="1"/>
        <end position="19"/>
    </location>
</feature>
<feature type="chain" id="PRO_5003189824" description="SPOR domain-containing protein" evidence="1">
    <location>
        <begin position="20"/>
        <end position="207"/>
    </location>
</feature>
<accession>E4TWS2</accession>
<keyword evidence="3" id="KW-1185">Reference proteome</keyword>
<evidence type="ECO:0000313" key="2">
    <source>
        <dbReference type="EMBL" id="ADR32753.1"/>
    </source>
</evidence>
<gene>
    <name evidence="2" type="ordered locus">Sulku_0085</name>
</gene>
<dbReference type="RefSeq" id="WP_013458950.1">
    <property type="nucleotide sequence ID" value="NC_014762.1"/>
</dbReference>
<evidence type="ECO:0008006" key="4">
    <source>
        <dbReference type="Google" id="ProtNLM"/>
    </source>
</evidence>
<protein>
    <recommendedName>
        <fullName evidence="4">SPOR domain-containing protein</fullName>
    </recommendedName>
</protein>
<proteinExistence type="predicted"/>
<dbReference type="STRING" id="709032.Sulku_0085"/>
<keyword evidence="1" id="KW-0732">Signal</keyword>